<comment type="caution">
    <text evidence="3">The sequence shown here is derived from an EMBL/GenBank/DDBJ whole genome shotgun (WGS) entry which is preliminary data.</text>
</comment>
<accession>T0GKE5</accession>
<dbReference type="RefSeq" id="WP_021238984.1">
    <property type="nucleotide sequence ID" value="NZ_ATHO01000130.1"/>
</dbReference>
<proteinExistence type="predicted"/>
<name>T0GKE5_9SPHN</name>
<organism evidence="3 4">
    <name type="scientific">Sphingobium quisquiliarum P25</name>
    <dbReference type="NCBI Taxonomy" id="1329909"/>
    <lineage>
        <taxon>Bacteria</taxon>
        <taxon>Pseudomonadati</taxon>
        <taxon>Pseudomonadota</taxon>
        <taxon>Alphaproteobacteria</taxon>
        <taxon>Sphingomonadales</taxon>
        <taxon>Sphingomonadaceae</taxon>
        <taxon>Sphingobium</taxon>
    </lineage>
</organism>
<dbReference type="AlphaFoldDB" id="T0GKE5"/>
<dbReference type="SMART" id="SM00448">
    <property type="entry name" value="REC"/>
    <property type="match status" value="1"/>
</dbReference>
<reference evidence="3 4" key="1">
    <citation type="journal article" date="2013" name="Genome Announc.">
        <title>Draft Genome Sequence of Sphingobium quisquiliarum Strain P25T, a Novel Hexachlorocyclohexane (HCH)-Degrading Bacterium Isolated from an HCH Dumpsite.</title>
        <authorList>
            <person name="Kumar Singh A."/>
            <person name="Sangwan N."/>
            <person name="Sharma A."/>
            <person name="Gupta V."/>
            <person name="Khurana J.P."/>
            <person name="Lal R."/>
        </authorList>
    </citation>
    <scope>NUCLEOTIDE SEQUENCE [LARGE SCALE GENOMIC DNA]</scope>
    <source>
        <strain evidence="3 4">P25</strain>
    </source>
</reference>
<dbReference type="SUPFAM" id="SSF52172">
    <property type="entry name" value="CheY-like"/>
    <property type="match status" value="1"/>
</dbReference>
<dbReference type="Pfam" id="PF00072">
    <property type="entry name" value="Response_reg"/>
    <property type="match status" value="1"/>
</dbReference>
<dbReference type="EMBL" id="ATHO01000130">
    <property type="protein sequence ID" value="EQB04251.1"/>
    <property type="molecule type" value="Genomic_DNA"/>
</dbReference>
<dbReference type="GO" id="GO:0000160">
    <property type="term" value="P:phosphorelay signal transduction system"/>
    <property type="evidence" value="ECO:0007669"/>
    <property type="project" value="InterPro"/>
</dbReference>
<dbReference type="Proteomes" id="UP000015525">
    <property type="component" value="Unassembled WGS sequence"/>
</dbReference>
<dbReference type="PATRIC" id="fig|1329909.3.peg.2748"/>
<evidence type="ECO:0000256" key="1">
    <source>
        <dbReference type="PROSITE-ProRule" id="PRU00169"/>
    </source>
</evidence>
<keyword evidence="1" id="KW-0597">Phosphoprotein</keyword>
<dbReference type="Gene3D" id="3.40.50.2300">
    <property type="match status" value="1"/>
</dbReference>
<keyword evidence="4" id="KW-1185">Reference proteome</keyword>
<dbReference type="InterPro" id="IPR011006">
    <property type="entry name" value="CheY-like_superfamily"/>
</dbReference>
<evidence type="ECO:0000259" key="2">
    <source>
        <dbReference type="PROSITE" id="PS50110"/>
    </source>
</evidence>
<gene>
    <name evidence="3" type="ORF">L288_14325</name>
</gene>
<sequence>MIVRNLEGARVLVVEDDYFLATDLQTALEAAGATVVGPFGDASEAERALLAARPDCAFVDVNLGHGPSFDLPRALAREDVPFAFVTGYDPGIIPDEFAGVTRFEKPMSATKVVQAMAHMLRGE</sequence>
<evidence type="ECO:0000313" key="4">
    <source>
        <dbReference type="Proteomes" id="UP000015525"/>
    </source>
</evidence>
<evidence type="ECO:0000313" key="3">
    <source>
        <dbReference type="EMBL" id="EQB04251.1"/>
    </source>
</evidence>
<protein>
    <recommendedName>
        <fullName evidence="2">Response regulatory domain-containing protein</fullName>
    </recommendedName>
</protein>
<dbReference type="InterPro" id="IPR001789">
    <property type="entry name" value="Sig_transdc_resp-reg_receiver"/>
</dbReference>
<feature type="modified residue" description="4-aspartylphosphate" evidence="1">
    <location>
        <position position="60"/>
    </location>
</feature>
<dbReference type="PROSITE" id="PS50110">
    <property type="entry name" value="RESPONSE_REGULATORY"/>
    <property type="match status" value="1"/>
</dbReference>
<feature type="domain" description="Response regulatory" evidence="2">
    <location>
        <begin position="10"/>
        <end position="120"/>
    </location>
</feature>